<name>A0ACA9S2R8_9GLOM</name>
<dbReference type="EMBL" id="CAJVQC010088972">
    <property type="protein sequence ID" value="CAG8824454.1"/>
    <property type="molecule type" value="Genomic_DNA"/>
</dbReference>
<reference evidence="1" key="1">
    <citation type="submission" date="2021-06" db="EMBL/GenBank/DDBJ databases">
        <authorList>
            <person name="Kallberg Y."/>
            <person name="Tangrot J."/>
            <person name="Rosling A."/>
        </authorList>
    </citation>
    <scope>NUCLEOTIDE SEQUENCE</scope>
    <source>
        <strain evidence="1">MA461A</strain>
    </source>
</reference>
<keyword evidence="2" id="KW-1185">Reference proteome</keyword>
<protein>
    <submittedName>
        <fullName evidence="1">17397_t:CDS:1</fullName>
    </submittedName>
</protein>
<gene>
    <name evidence="1" type="ORF">RPERSI_LOCUS26251</name>
</gene>
<accession>A0ACA9S2R8</accession>
<evidence type="ECO:0000313" key="1">
    <source>
        <dbReference type="EMBL" id="CAG8824454.1"/>
    </source>
</evidence>
<dbReference type="Proteomes" id="UP000789920">
    <property type="component" value="Unassembled WGS sequence"/>
</dbReference>
<sequence>ARQGLPGCPSRPGLQCNFVQVTDAGVSLPPCDKLAICNYDSENNMALCNHVDYQCALGEFTHLKSFCTIPNDGTR</sequence>
<evidence type="ECO:0000313" key="2">
    <source>
        <dbReference type="Proteomes" id="UP000789920"/>
    </source>
</evidence>
<organism evidence="1 2">
    <name type="scientific">Racocetra persica</name>
    <dbReference type="NCBI Taxonomy" id="160502"/>
    <lineage>
        <taxon>Eukaryota</taxon>
        <taxon>Fungi</taxon>
        <taxon>Fungi incertae sedis</taxon>
        <taxon>Mucoromycota</taxon>
        <taxon>Glomeromycotina</taxon>
        <taxon>Glomeromycetes</taxon>
        <taxon>Diversisporales</taxon>
        <taxon>Gigasporaceae</taxon>
        <taxon>Racocetra</taxon>
    </lineage>
</organism>
<feature type="non-terminal residue" evidence="1">
    <location>
        <position position="75"/>
    </location>
</feature>
<comment type="caution">
    <text evidence="1">The sequence shown here is derived from an EMBL/GenBank/DDBJ whole genome shotgun (WGS) entry which is preliminary data.</text>
</comment>
<feature type="non-terminal residue" evidence="1">
    <location>
        <position position="1"/>
    </location>
</feature>
<proteinExistence type="predicted"/>